<evidence type="ECO:0000313" key="4">
    <source>
        <dbReference type="Proteomes" id="UP000294848"/>
    </source>
</evidence>
<proteinExistence type="predicted"/>
<sequence>MPLVKEITNQGALLLLWELTEAISWYKKQLPGIESEPAFLRLRNERRQQEWLAVKMLLKHIGCTNLNVSYNTKGQPEIDHPLYQSVSISHSNQLAGILLHKTQQTGLDIESFERNFKAIERKYLSEQEIELTRKHTDYHCLFWCAKEAVYKMAGIAGIHFAEQIVLSEPANNQLTAQLSVLGEQQSFFLKYLKYKNQLIVFSVSHKSG</sequence>
<evidence type="ECO:0000256" key="1">
    <source>
        <dbReference type="ARBA" id="ARBA00022679"/>
    </source>
</evidence>
<evidence type="ECO:0000313" key="3">
    <source>
        <dbReference type="EMBL" id="TDO05288.1"/>
    </source>
</evidence>
<dbReference type="OrthoDB" id="1190494at2"/>
<accession>A0A4R6HBF3</accession>
<dbReference type="GO" id="GO:0008897">
    <property type="term" value="F:holo-[acyl-carrier-protein] synthase activity"/>
    <property type="evidence" value="ECO:0007669"/>
    <property type="project" value="InterPro"/>
</dbReference>
<dbReference type="InterPro" id="IPR008278">
    <property type="entry name" value="4-PPantetheinyl_Trfase_dom"/>
</dbReference>
<feature type="domain" description="4'-phosphopantetheinyl transferase" evidence="2">
    <location>
        <begin position="106"/>
        <end position="191"/>
    </location>
</feature>
<dbReference type="AlphaFoldDB" id="A0A4R6HBF3"/>
<dbReference type="InterPro" id="IPR037143">
    <property type="entry name" value="4-PPantetheinyl_Trfase_dom_sf"/>
</dbReference>
<keyword evidence="1 3" id="KW-0808">Transferase</keyword>
<comment type="caution">
    <text evidence="3">The sequence shown here is derived from an EMBL/GenBank/DDBJ whole genome shotgun (WGS) entry which is preliminary data.</text>
</comment>
<dbReference type="EMBL" id="SNWI01000001">
    <property type="protein sequence ID" value="TDO05288.1"/>
    <property type="molecule type" value="Genomic_DNA"/>
</dbReference>
<reference evidence="3 4" key="1">
    <citation type="submission" date="2019-03" db="EMBL/GenBank/DDBJ databases">
        <title>Freshwater and sediment microbial communities from various areas in North America, analyzing microbe dynamics in response to fracking.</title>
        <authorList>
            <person name="Lamendella R."/>
        </authorList>
    </citation>
    <scope>NUCLEOTIDE SEQUENCE [LARGE SCALE GENOMIC DNA]</scope>
    <source>
        <strain evidence="3 4">114D</strain>
    </source>
</reference>
<dbReference type="GO" id="GO:0000287">
    <property type="term" value="F:magnesium ion binding"/>
    <property type="evidence" value="ECO:0007669"/>
    <property type="project" value="InterPro"/>
</dbReference>
<dbReference type="Pfam" id="PF01648">
    <property type="entry name" value="ACPS"/>
    <property type="match status" value="1"/>
</dbReference>
<name>A0A4R6HBF3_9BACT</name>
<evidence type="ECO:0000259" key="2">
    <source>
        <dbReference type="Pfam" id="PF01648"/>
    </source>
</evidence>
<organism evidence="3 4">
    <name type="scientific">Sunxiuqinia elliptica</name>
    <dbReference type="NCBI Taxonomy" id="655355"/>
    <lineage>
        <taxon>Bacteria</taxon>
        <taxon>Pseudomonadati</taxon>
        <taxon>Bacteroidota</taxon>
        <taxon>Bacteroidia</taxon>
        <taxon>Marinilabiliales</taxon>
        <taxon>Prolixibacteraceae</taxon>
        <taxon>Sunxiuqinia</taxon>
    </lineage>
</organism>
<dbReference type="Proteomes" id="UP000294848">
    <property type="component" value="Unassembled WGS sequence"/>
</dbReference>
<gene>
    <name evidence="3" type="ORF">DET52_101644</name>
</gene>
<protein>
    <submittedName>
        <fullName evidence="3">4'-phosphopantetheinyl transferase superfamily protein</fullName>
    </submittedName>
</protein>
<dbReference type="SUPFAM" id="SSF56214">
    <property type="entry name" value="4'-phosphopantetheinyl transferase"/>
    <property type="match status" value="2"/>
</dbReference>
<dbReference type="RefSeq" id="WP_133463359.1">
    <property type="nucleotide sequence ID" value="NZ_SNWI01000001.1"/>
</dbReference>
<dbReference type="Gene3D" id="3.90.470.20">
    <property type="entry name" value="4'-phosphopantetheinyl transferase domain"/>
    <property type="match status" value="1"/>
</dbReference>